<dbReference type="RefSeq" id="WP_306870084.1">
    <property type="nucleotide sequence ID" value="NZ_JAUSRB010000002.1"/>
</dbReference>
<dbReference type="SMART" id="SM00642">
    <property type="entry name" value="Aamy"/>
    <property type="match status" value="1"/>
</dbReference>
<comment type="similarity">
    <text evidence="1">Belongs to the glycosyl hydrolase 13 family.</text>
</comment>
<gene>
    <name evidence="3" type="ORF">J2S55_007174</name>
</gene>
<keyword evidence="3" id="KW-0326">Glycosidase</keyword>
<evidence type="ECO:0000313" key="4">
    <source>
        <dbReference type="Proteomes" id="UP001230426"/>
    </source>
</evidence>
<sequence>MSETWWRGAAIYQVYLRSFADGNGDGIGDLAGLRARLPYLSDLGVDAIWLNPWYPSPMADGGYDVADYRDIEPSFGTLAEAEEFIEEAHELSIRVIIDVVPNHSSDQSAWFQEALAAGPGSAARERFWFRDEPGDWKSIFGGPAWTQVPDGQWYLHLFAPEQPDFNWTNPEVHREFHDVLRFWFDRGVDGIRIDSAAVLVKDFDGGDPDGYTDLPEVHEVYRSWRRLSDEYDERLLVGEVWFPDQERFARYLRPDELHTAFNFDFLGCPWDPAALRESIRQTLATHRPLGAPATWVLSNHDVARVVTRYGRADTSWDHGDRRDGAPSDLELGHRRARAAALLAMALPGSVYVYQGEELGLTEVDDIPDELRQDPMWHRSGHTVPGRDGCRVPLPWSGDEAPFGFGAGSSWLPQPEAWKKVTVEAQGADLGSMLNLYRAALRIRREELGDGTMSWIDVGDDVLAFTRESGLTCVVNLGAGPVGLPPHEAVLLASGPLGDAGELPSDTAVWLRTA</sequence>
<accession>A0ABT9RFJ9</accession>
<keyword evidence="3" id="KW-0378">Hydrolase</keyword>
<dbReference type="Gene3D" id="3.90.400.10">
    <property type="entry name" value="Oligo-1,6-glucosidase, Domain 2"/>
    <property type="match status" value="1"/>
</dbReference>
<dbReference type="PANTHER" id="PTHR10357">
    <property type="entry name" value="ALPHA-AMYLASE FAMILY MEMBER"/>
    <property type="match status" value="1"/>
</dbReference>
<dbReference type="InterPro" id="IPR045857">
    <property type="entry name" value="O16G_dom_2"/>
</dbReference>
<name>A0ABT9RFJ9_9ACTN</name>
<dbReference type="SUPFAM" id="SSF51445">
    <property type="entry name" value="(Trans)glycosidases"/>
    <property type="match status" value="1"/>
</dbReference>
<protein>
    <submittedName>
        <fullName evidence="3">Alpha-glucosidase</fullName>
        <ecNumber evidence="3">3.2.1.20</ecNumber>
    </submittedName>
</protein>
<dbReference type="GO" id="GO:0004558">
    <property type="term" value="F:alpha-1,4-glucosidase activity"/>
    <property type="evidence" value="ECO:0007669"/>
    <property type="project" value="UniProtKB-EC"/>
</dbReference>
<proteinExistence type="inferred from homology"/>
<reference evidence="3 4" key="1">
    <citation type="submission" date="2023-07" db="EMBL/GenBank/DDBJ databases">
        <title>Sequencing the genomes of 1000 actinobacteria strains.</title>
        <authorList>
            <person name="Klenk H.-P."/>
        </authorList>
    </citation>
    <scope>NUCLEOTIDE SEQUENCE [LARGE SCALE GENOMIC DNA]</scope>
    <source>
        <strain evidence="3 4">DSM 44109</strain>
    </source>
</reference>
<dbReference type="InterPro" id="IPR006047">
    <property type="entry name" value="GH13_cat_dom"/>
</dbReference>
<keyword evidence="4" id="KW-1185">Reference proteome</keyword>
<dbReference type="EMBL" id="JAUSRB010000002">
    <property type="protein sequence ID" value="MDP9867908.1"/>
    <property type="molecule type" value="Genomic_DNA"/>
</dbReference>
<dbReference type="Pfam" id="PF00128">
    <property type="entry name" value="Alpha-amylase"/>
    <property type="match status" value="1"/>
</dbReference>
<organism evidence="3 4">
    <name type="scientific">Streptosporangium brasiliense</name>
    <dbReference type="NCBI Taxonomy" id="47480"/>
    <lineage>
        <taxon>Bacteria</taxon>
        <taxon>Bacillati</taxon>
        <taxon>Actinomycetota</taxon>
        <taxon>Actinomycetes</taxon>
        <taxon>Streptosporangiales</taxon>
        <taxon>Streptosporangiaceae</taxon>
        <taxon>Streptosporangium</taxon>
    </lineage>
</organism>
<evidence type="ECO:0000259" key="2">
    <source>
        <dbReference type="SMART" id="SM00642"/>
    </source>
</evidence>
<dbReference type="InterPro" id="IPR017853">
    <property type="entry name" value="GH"/>
</dbReference>
<evidence type="ECO:0000313" key="3">
    <source>
        <dbReference type="EMBL" id="MDP9867908.1"/>
    </source>
</evidence>
<dbReference type="Proteomes" id="UP001230426">
    <property type="component" value="Unassembled WGS sequence"/>
</dbReference>
<feature type="domain" description="Glycosyl hydrolase family 13 catalytic" evidence="2">
    <location>
        <begin position="13"/>
        <end position="390"/>
    </location>
</feature>
<evidence type="ECO:0000256" key="1">
    <source>
        <dbReference type="ARBA" id="ARBA00008061"/>
    </source>
</evidence>
<dbReference type="PANTHER" id="PTHR10357:SF179">
    <property type="entry name" value="NEUTRAL AND BASIC AMINO ACID TRANSPORT PROTEIN RBAT"/>
    <property type="match status" value="1"/>
</dbReference>
<dbReference type="EC" id="3.2.1.20" evidence="3"/>
<dbReference type="Gene3D" id="3.20.20.80">
    <property type="entry name" value="Glycosidases"/>
    <property type="match status" value="1"/>
</dbReference>
<comment type="caution">
    <text evidence="3">The sequence shown here is derived from an EMBL/GenBank/DDBJ whole genome shotgun (WGS) entry which is preliminary data.</text>
</comment>
<dbReference type="CDD" id="cd11332">
    <property type="entry name" value="AmyAc_OligoGlu_TS"/>
    <property type="match status" value="1"/>
</dbReference>